<organism evidence="1 2">
    <name type="scientific">Belliella aquatica</name>
    <dbReference type="NCBI Taxonomy" id="1323734"/>
    <lineage>
        <taxon>Bacteria</taxon>
        <taxon>Pseudomonadati</taxon>
        <taxon>Bacteroidota</taxon>
        <taxon>Cytophagia</taxon>
        <taxon>Cytophagales</taxon>
        <taxon>Cyclobacteriaceae</taxon>
        <taxon>Belliella</taxon>
    </lineage>
</organism>
<reference evidence="2" key="1">
    <citation type="journal article" date="2019" name="Int. J. Syst. Evol. Microbiol.">
        <title>The Global Catalogue of Microorganisms (GCM) 10K type strain sequencing project: providing services to taxonomists for standard genome sequencing and annotation.</title>
        <authorList>
            <consortium name="The Broad Institute Genomics Platform"/>
            <consortium name="The Broad Institute Genome Sequencing Center for Infectious Disease"/>
            <person name="Wu L."/>
            <person name="Ma J."/>
        </authorList>
    </citation>
    <scope>NUCLEOTIDE SEQUENCE [LARGE SCALE GENOMIC DNA]</scope>
    <source>
        <strain evidence="2">CGMCC 1.12479</strain>
    </source>
</reference>
<protein>
    <recommendedName>
        <fullName evidence="3">Gliding motility-associated C-terminal domain-containing protein</fullName>
    </recommendedName>
</protein>
<comment type="caution">
    <text evidence="1">The sequence shown here is derived from an EMBL/GenBank/DDBJ whole genome shotgun (WGS) entry which is preliminary data.</text>
</comment>
<accession>A0ABQ1N3J1</accession>
<name>A0ABQ1N3J1_9BACT</name>
<keyword evidence="2" id="KW-1185">Reference proteome</keyword>
<dbReference type="Proteomes" id="UP000635885">
    <property type="component" value="Unassembled WGS sequence"/>
</dbReference>
<gene>
    <name evidence="1" type="ORF">GCM10010993_34160</name>
</gene>
<dbReference type="InterPro" id="IPR026341">
    <property type="entry name" value="T9SS_type_B"/>
</dbReference>
<proteinExistence type="predicted"/>
<evidence type="ECO:0008006" key="3">
    <source>
        <dbReference type="Google" id="ProtNLM"/>
    </source>
</evidence>
<sequence length="533" mass="59345">MILGTGSNLLAQGLTLSGDAALFVNSQGMVVSTGSLKLSGTSQVHGVEAVLLTASDFIEMKSPDARLVTGQILNSLNIPVGIGSRASLNLKPGSNPASFSIGMDKSEEENSLPFKWKIRNVSSNQELKTGIDFSWEKAVEPADFELKALLIEEDGEWELPLNQQVGENMISLVDFSEFEKEGSFFIVKNFTRDSDEDEVPDIIEIKNTTDLKDPGVYLDSDGDGVPDYVEIVDGTDPFDSNDYKDSVSDGVPDYIGFRSPLAFLDLENVNIPWGLQNYTPLFQDSVLTMLGSGRLLKLPLNWNYQQLNIYARGTYPVTSELGLLPRGVFNAYNKIATVDGIVLPKLDPQNIFLSNNTFEAPKSNQEVAIGSFMVEDAVDNIHLIGFESGVMDNNFFKIENDVLYWNSEDPAAGRTNFAIAVKVTDRDGNILEKNFTIERQRISFAGIEVFNTFSPNNDGHNDTWGVPELRYYRNVRIQVFDRGTDRLFYTENPNEMWDGTFNGKELPIGTYYWTIEVGETGEVRKGMLNLLRK</sequence>
<dbReference type="Pfam" id="PF13585">
    <property type="entry name" value="CHU_C"/>
    <property type="match status" value="1"/>
</dbReference>
<dbReference type="EMBL" id="BMFD01000019">
    <property type="protein sequence ID" value="GGC52891.1"/>
    <property type="molecule type" value="Genomic_DNA"/>
</dbReference>
<evidence type="ECO:0000313" key="1">
    <source>
        <dbReference type="EMBL" id="GGC52891.1"/>
    </source>
</evidence>
<dbReference type="NCBIfam" id="TIGR04131">
    <property type="entry name" value="Bac_Flav_CTERM"/>
    <property type="match status" value="1"/>
</dbReference>
<evidence type="ECO:0000313" key="2">
    <source>
        <dbReference type="Proteomes" id="UP000635885"/>
    </source>
</evidence>